<dbReference type="RefSeq" id="WP_108028962.1">
    <property type="nucleotide sequence ID" value="NZ_QAYC01000029.1"/>
</dbReference>
<evidence type="ECO:0000313" key="2">
    <source>
        <dbReference type="Proteomes" id="UP000244037"/>
    </source>
</evidence>
<dbReference type="EMBL" id="QAYC01000029">
    <property type="protein sequence ID" value="PTW38377.1"/>
    <property type="molecule type" value="Genomic_DNA"/>
</dbReference>
<protein>
    <recommendedName>
        <fullName evidence="3">Methyltransferase family protein</fullName>
    </recommendedName>
</protein>
<accession>A0A8E2VHU0</accession>
<evidence type="ECO:0000313" key="1">
    <source>
        <dbReference type="EMBL" id="PTW38377.1"/>
    </source>
</evidence>
<gene>
    <name evidence="1" type="ORF">C8N38_12921</name>
</gene>
<comment type="caution">
    <text evidence="1">The sequence shown here is derived from an EMBL/GenBank/DDBJ whole genome shotgun (WGS) entry which is preliminary data.</text>
</comment>
<dbReference type="SUPFAM" id="SSF53335">
    <property type="entry name" value="S-adenosyl-L-methionine-dependent methyltransferases"/>
    <property type="match status" value="1"/>
</dbReference>
<reference evidence="1 2" key="1">
    <citation type="submission" date="2018-04" db="EMBL/GenBank/DDBJ databases">
        <title>Genomic Encyclopedia of Archaeal and Bacterial Type Strains, Phase II (KMG-II): from individual species to whole genera.</title>
        <authorList>
            <person name="Goeker M."/>
        </authorList>
    </citation>
    <scope>NUCLEOTIDE SEQUENCE [LARGE SCALE GENOMIC DNA]</scope>
    <source>
        <strain evidence="1 2">DSM 19783</strain>
    </source>
</reference>
<dbReference type="InterPro" id="IPR029063">
    <property type="entry name" value="SAM-dependent_MTases_sf"/>
</dbReference>
<keyword evidence="2" id="KW-1185">Reference proteome</keyword>
<proteinExistence type="predicted"/>
<dbReference type="Proteomes" id="UP000244037">
    <property type="component" value="Unassembled WGS sequence"/>
</dbReference>
<name>A0A8E2VHU0_9RHOB</name>
<dbReference type="AlphaFoldDB" id="A0A8E2VHU0"/>
<sequence>MAPADPPSAPRDRPAKIPDRTRALFDSAPWTGPDIRETATSLEVPTMLSPAEQAFYFWLARDWARDAGAIVDLGCFAGGSTARLAEGRRQAGHRGPVLAYDRFTATPEVKAKVLYAAGITPFEGADLLPLVRQLLARWPVTLVPGEIRSAVWPGGPIEILTIDAAKATDTADAIAGTFFPALLPGSAVVVQQDYFHWRQPWIAAQMEALAGCFAPLTAGPGTTAAFLCLRPPTPADLARAACHGASDAELAGRLTAARARFARFGCEERFDRLDRAVAANPGQRIAWRMRRPD</sequence>
<dbReference type="OrthoDB" id="7873666at2"/>
<evidence type="ECO:0008006" key="3">
    <source>
        <dbReference type="Google" id="ProtNLM"/>
    </source>
</evidence>
<organism evidence="1 2">
    <name type="scientific">Rhodovulum kholense</name>
    <dbReference type="NCBI Taxonomy" id="453584"/>
    <lineage>
        <taxon>Bacteria</taxon>
        <taxon>Pseudomonadati</taxon>
        <taxon>Pseudomonadota</taxon>
        <taxon>Alphaproteobacteria</taxon>
        <taxon>Rhodobacterales</taxon>
        <taxon>Paracoccaceae</taxon>
        <taxon>Rhodovulum</taxon>
    </lineage>
</organism>
<dbReference type="Gene3D" id="3.40.50.150">
    <property type="entry name" value="Vaccinia Virus protein VP39"/>
    <property type="match status" value="1"/>
</dbReference>